<dbReference type="PANTHER" id="PTHR31972:SF48">
    <property type="entry name" value="OS04G0407500 PROTEIN"/>
    <property type="match status" value="1"/>
</dbReference>
<organism evidence="1 2">
    <name type="scientific">Tetracentron sinense</name>
    <name type="common">Spur-leaf</name>
    <dbReference type="NCBI Taxonomy" id="13715"/>
    <lineage>
        <taxon>Eukaryota</taxon>
        <taxon>Viridiplantae</taxon>
        <taxon>Streptophyta</taxon>
        <taxon>Embryophyta</taxon>
        <taxon>Tracheophyta</taxon>
        <taxon>Spermatophyta</taxon>
        <taxon>Magnoliopsida</taxon>
        <taxon>Trochodendrales</taxon>
        <taxon>Trochodendraceae</taxon>
        <taxon>Tetracentron</taxon>
    </lineage>
</organism>
<comment type="caution">
    <text evidence="1">The sequence shown here is derived from an EMBL/GenBank/DDBJ whole genome shotgun (WGS) entry which is preliminary data.</text>
</comment>
<protein>
    <recommendedName>
        <fullName evidence="3">DUF868 domain-containing protein</fullName>
    </recommendedName>
</protein>
<evidence type="ECO:0000313" key="1">
    <source>
        <dbReference type="EMBL" id="KAF8396454.1"/>
    </source>
</evidence>
<dbReference type="OrthoDB" id="678233at2759"/>
<proteinExistence type="predicted"/>
<gene>
    <name evidence="1" type="ORF">HHK36_018073</name>
</gene>
<evidence type="ECO:0008006" key="3">
    <source>
        <dbReference type="Google" id="ProtNLM"/>
    </source>
</evidence>
<evidence type="ECO:0000313" key="2">
    <source>
        <dbReference type="Proteomes" id="UP000655225"/>
    </source>
</evidence>
<dbReference type="OMA" id="YANTACV"/>
<sequence length="300" mass="33784">MRDIASCFNEYATNVADSSCSGSSNLACLSPNLIPSIQNTVTCLYKTKLSTQKQLLITVTWCKNLMGQGLSINVGDNPSSAALKVSTNSRLFQKKKGSRVFESGNSKIKIFWDLSTAKYEAGPEPITGFYVMVMADSELGLLLGDMAKEVATKKFRTSIPVAQFSLVSRREHFSGNTLYSTKAQFCHTGAAHDILIRCSGEDEGLKYPVLSVCIDKKKVIRVKRLRWNFRGNHTIFVDGLLVDMMWDVHDWFFNPASRQAVFMFRTRSGLDSRLWLEEKLLQKEQERIEFSLLIYACKSP</sequence>
<dbReference type="PANTHER" id="PTHR31972">
    <property type="entry name" value="EXPRESSED PROTEIN"/>
    <property type="match status" value="1"/>
</dbReference>
<name>A0A835DDN6_TETSI</name>
<dbReference type="EMBL" id="JABCRI010000012">
    <property type="protein sequence ID" value="KAF8396454.1"/>
    <property type="molecule type" value="Genomic_DNA"/>
</dbReference>
<dbReference type="Proteomes" id="UP000655225">
    <property type="component" value="Unassembled WGS sequence"/>
</dbReference>
<dbReference type="AlphaFoldDB" id="A0A835DDN6"/>
<keyword evidence="2" id="KW-1185">Reference proteome</keyword>
<dbReference type="InterPro" id="IPR008586">
    <property type="entry name" value="DUF868_pln"/>
</dbReference>
<dbReference type="Pfam" id="PF05910">
    <property type="entry name" value="DUF868"/>
    <property type="match status" value="1"/>
</dbReference>
<reference evidence="1 2" key="1">
    <citation type="submission" date="2020-04" db="EMBL/GenBank/DDBJ databases">
        <title>Plant Genome Project.</title>
        <authorList>
            <person name="Zhang R.-G."/>
        </authorList>
    </citation>
    <scope>NUCLEOTIDE SEQUENCE [LARGE SCALE GENOMIC DNA]</scope>
    <source>
        <strain evidence="1">YNK0</strain>
        <tissue evidence="1">Leaf</tissue>
    </source>
</reference>
<accession>A0A835DDN6</accession>